<sequence>NSKYSKRVNCEARVNCKALSENLWCVILVNNLHSHELFPDLSYVMAAHRHVPLSLQRPLEANNRASAKICTNFRTIEVLSGVPQEMRCTANDCTNFIITSMKGLTKDGDTKLTLIFFLSSSKQENDGFFHSIELDAQGRLKNVIWIHPQDKAGYGDFTDVISFYTTYLVSGYNMLYVAFVRVS</sequence>
<dbReference type="PANTHER" id="PTHR47718">
    <property type="entry name" value="OS01G0519700 PROTEIN"/>
    <property type="match status" value="1"/>
</dbReference>
<feature type="non-terminal residue" evidence="1">
    <location>
        <position position="1"/>
    </location>
</feature>
<name>A0A1J6JT40_NICAT</name>
<dbReference type="AlphaFoldDB" id="A0A1J6JT40"/>
<dbReference type="Gramene" id="OIT20893">
    <property type="protein sequence ID" value="OIT20893"/>
    <property type="gene ID" value="A4A49_64023"/>
</dbReference>
<organism evidence="1 2">
    <name type="scientific">Nicotiana attenuata</name>
    <name type="common">Coyote tobacco</name>
    <dbReference type="NCBI Taxonomy" id="49451"/>
    <lineage>
        <taxon>Eukaryota</taxon>
        <taxon>Viridiplantae</taxon>
        <taxon>Streptophyta</taxon>
        <taxon>Embryophyta</taxon>
        <taxon>Tracheophyta</taxon>
        <taxon>Spermatophyta</taxon>
        <taxon>Magnoliopsida</taxon>
        <taxon>eudicotyledons</taxon>
        <taxon>Gunneridae</taxon>
        <taxon>Pentapetalae</taxon>
        <taxon>asterids</taxon>
        <taxon>lamiids</taxon>
        <taxon>Solanales</taxon>
        <taxon>Solanaceae</taxon>
        <taxon>Nicotianoideae</taxon>
        <taxon>Nicotianeae</taxon>
        <taxon>Nicotiana</taxon>
    </lineage>
</organism>
<keyword evidence="2" id="KW-1185">Reference proteome</keyword>
<dbReference type="STRING" id="49451.A0A1J6JT40"/>
<protein>
    <submittedName>
        <fullName evidence="1">Protein far1-related sequence 4</fullName>
    </submittedName>
</protein>
<evidence type="ECO:0000313" key="2">
    <source>
        <dbReference type="Proteomes" id="UP000187609"/>
    </source>
</evidence>
<comment type="caution">
    <text evidence="1">The sequence shown here is derived from an EMBL/GenBank/DDBJ whole genome shotgun (WGS) entry which is preliminary data.</text>
</comment>
<gene>
    <name evidence="1" type="primary">FRS4</name>
    <name evidence="1" type="ORF">A4A49_64023</name>
</gene>
<dbReference type="PANTHER" id="PTHR47718:SF17">
    <property type="entry name" value="PROTEIN FAR1-RELATED SEQUENCE 5-LIKE"/>
    <property type="match status" value="1"/>
</dbReference>
<reference evidence="1" key="1">
    <citation type="submission" date="2016-11" db="EMBL/GenBank/DDBJ databases">
        <title>The genome of Nicotiana attenuata.</title>
        <authorList>
            <person name="Xu S."/>
            <person name="Brockmoeller T."/>
            <person name="Gaquerel E."/>
            <person name="Navarro A."/>
            <person name="Kuhl H."/>
            <person name="Gase K."/>
            <person name="Ling Z."/>
            <person name="Zhou W."/>
            <person name="Kreitzer C."/>
            <person name="Stanke M."/>
            <person name="Tang H."/>
            <person name="Lyons E."/>
            <person name="Pandey P."/>
            <person name="Pandey S.P."/>
            <person name="Timmermann B."/>
            <person name="Baldwin I.T."/>
        </authorList>
    </citation>
    <scope>NUCLEOTIDE SEQUENCE [LARGE SCALE GENOMIC DNA]</scope>
    <source>
        <strain evidence="1">UT</strain>
    </source>
</reference>
<proteinExistence type="predicted"/>
<accession>A0A1J6JT40</accession>
<evidence type="ECO:0000313" key="1">
    <source>
        <dbReference type="EMBL" id="OIT20893.1"/>
    </source>
</evidence>
<dbReference type="Proteomes" id="UP000187609">
    <property type="component" value="Unassembled WGS sequence"/>
</dbReference>
<dbReference type="EMBL" id="MJEQ01004810">
    <property type="protein sequence ID" value="OIT20893.1"/>
    <property type="molecule type" value="Genomic_DNA"/>
</dbReference>
<feature type="non-terminal residue" evidence="1">
    <location>
        <position position="183"/>
    </location>
</feature>